<dbReference type="Proteomes" id="UP000223777">
    <property type="component" value="Unassembled WGS sequence"/>
</dbReference>
<sequence length="183" mass="21187">MTKTTKLYADGIFVSEDEMLIQDLKMVTEAKKHLSEEQHDVLYKQFCNKIRESLNIENVIGVALSDDEKEVYVPFFAIDATEKNSYTLGYNFEEGNFYMELEQHPSLEIIDLEIEEVKEEIEFAVDFEDAKEFVEQLNGLHELREATASYLESLEKLEEIAKQIQMLVAMACITCPNVLKQNK</sequence>
<evidence type="ECO:0000313" key="2">
    <source>
        <dbReference type="Proteomes" id="UP000223777"/>
    </source>
</evidence>
<dbReference type="RefSeq" id="WP_097883437.1">
    <property type="nucleotide sequence ID" value="NZ_NUIL01000015.1"/>
</dbReference>
<organism evidence="1 2">
    <name type="scientific">Bacillus cereus</name>
    <dbReference type="NCBI Taxonomy" id="1396"/>
    <lineage>
        <taxon>Bacteria</taxon>
        <taxon>Bacillati</taxon>
        <taxon>Bacillota</taxon>
        <taxon>Bacilli</taxon>
        <taxon>Bacillales</taxon>
        <taxon>Bacillaceae</taxon>
        <taxon>Bacillus</taxon>
        <taxon>Bacillus cereus group</taxon>
    </lineage>
</organism>
<comment type="caution">
    <text evidence="1">The sequence shown here is derived from an EMBL/GenBank/DDBJ whole genome shotgun (WGS) entry which is preliminary data.</text>
</comment>
<name>A0A2B9Q2L9_BACCE</name>
<proteinExistence type="predicted"/>
<reference evidence="1 2" key="1">
    <citation type="submission" date="2017-09" db="EMBL/GenBank/DDBJ databases">
        <title>Large-scale bioinformatics analysis of Bacillus genomes uncovers conserved roles of natural products in bacterial physiology.</title>
        <authorList>
            <consortium name="Agbiome Team Llc"/>
            <person name="Bleich R.M."/>
            <person name="Grubbs K.J."/>
            <person name="Santa Maria K.C."/>
            <person name="Allen S.E."/>
            <person name="Farag S."/>
            <person name="Shank E.A."/>
            <person name="Bowers A."/>
        </authorList>
    </citation>
    <scope>NUCLEOTIDE SEQUENCE [LARGE SCALE GENOMIC DNA]</scope>
    <source>
        <strain evidence="1 2">AFS050027</strain>
    </source>
</reference>
<protein>
    <submittedName>
        <fullName evidence="1">Uncharacterized protein</fullName>
    </submittedName>
</protein>
<gene>
    <name evidence="1" type="ORF">CN984_11875</name>
</gene>
<dbReference type="EMBL" id="NUIL01000015">
    <property type="protein sequence ID" value="PGO29143.1"/>
    <property type="molecule type" value="Genomic_DNA"/>
</dbReference>
<accession>A0A2B9Q2L9</accession>
<evidence type="ECO:0000313" key="1">
    <source>
        <dbReference type="EMBL" id="PGO29143.1"/>
    </source>
</evidence>
<dbReference type="AlphaFoldDB" id="A0A2B9Q2L9"/>